<dbReference type="Pfam" id="PF13640">
    <property type="entry name" value="2OG-FeII_Oxy_3"/>
    <property type="match status" value="1"/>
</dbReference>
<dbReference type="AlphaFoldDB" id="A0AA41HAI1"/>
<reference evidence="8" key="1">
    <citation type="submission" date="2021-07" db="EMBL/GenBank/DDBJ databases">
        <title>Characterization of violacein-producing bacteria and related species.</title>
        <authorList>
            <person name="Wilson H.S."/>
            <person name="De Leon M.E."/>
        </authorList>
    </citation>
    <scope>NUCLEOTIDE SEQUENCE</scope>
    <source>
        <strain evidence="8">HSC-15S17</strain>
    </source>
</reference>
<keyword evidence="2" id="KW-0479">Metal-binding</keyword>
<organism evidence="8 10">
    <name type="scientific">Duganella violaceipulchra</name>
    <dbReference type="NCBI Taxonomy" id="2849652"/>
    <lineage>
        <taxon>Bacteria</taxon>
        <taxon>Pseudomonadati</taxon>
        <taxon>Pseudomonadota</taxon>
        <taxon>Betaproteobacteria</taxon>
        <taxon>Burkholderiales</taxon>
        <taxon>Oxalobacteraceae</taxon>
        <taxon>Telluria group</taxon>
        <taxon>Duganella</taxon>
    </lineage>
</organism>
<evidence type="ECO:0000259" key="7">
    <source>
        <dbReference type="PROSITE" id="PS51471"/>
    </source>
</evidence>
<evidence type="ECO:0000256" key="2">
    <source>
        <dbReference type="ARBA" id="ARBA00022723"/>
    </source>
</evidence>
<evidence type="ECO:0000256" key="5">
    <source>
        <dbReference type="ARBA" id="ARBA00023002"/>
    </source>
</evidence>
<evidence type="ECO:0000256" key="4">
    <source>
        <dbReference type="ARBA" id="ARBA00022964"/>
    </source>
</evidence>
<evidence type="ECO:0000256" key="1">
    <source>
        <dbReference type="ARBA" id="ARBA00001961"/>
    </source>
</evidence>
<dbReference type="InterPro" id="IPR005123">
    <property type="entry name" value="Oxoglu/Fe-dep_dioxygenase_dom"/>
</dbReference>
<protein>
    <submittedName>
        <fullName evidence="8">2OG-Fe(II) oxygenase</fullName>
    </submittedName>
    <submittedName>
        <fullName evidence="9">Rps23 Pro-64 3,4-dihydroxylase Tpa1-like proline 4-hydroxylase</fullName>
    </submittedName>
</protein>
<evidence type="ECO:0000256" key="6">
    <source>
        <dbReference type="ARBA" id="ARBA00023004"/>
    </source>
</evidence>
<feature type="domain" description="Fe2OG dioxygenase" evidence="7">
    <location>
        <begin position="129"/>
        <end position="231"/>
    </location>
</feature>
<keyword evidence="6" id="KW-0408">Iron</keyword>
<evidence type="ECO:0000313" key="8">
    <source>
        <dbReference type="EMBL" id="MBV6320616.1"/>
    </source>
</evidence>
<dbReference type="InterPro" id="IPR044862">
    <property type="entry name" value="Pro_4_hyd_alph_FE2OG_OXY"/>
</dbReference>
<dbReference type="RefSeq" id="WP_217941379.1">
    <property type="nucleotide sequence ID" value="NZ_JAHTGR010000003.1"/>
</dbReference>
<dbReference type="Pfam" id="PF20680">
    <property type="entry name" value="DUF6817"/>
    <property type="match status" value="1"/>
</dbReference>
<dbReference type="InterPro" id="IPR049202">
    <property type="entry name" value="DUF6817"/>
</dbReference>
<dbReference type="GO" id="GO:0016705">
    <property type="term" value="F:oxidoreductase activity, acting on paired donors, with incorporation or reduction of molecular oxygen"/>
    <property type="evidence" value="ECO:0007669"/>
    <property type="project" value="InterPro"/>
</dbReference>
<dbReference type="EMBL" id="JALJZU010000004">
    <property type="protein sequence ID" value="MCP2008675.1"/>
    <property type="molecule type" value="Genomic_DNA"/>
</dbReference>
<dbReference type="PROSITE" id="PS51471">
    <property type="entry name" value="FE2OG_OXY"/>
    <property type="match status" value="1"/>
</dbReference>
<evidence type="ECO:0000313" key="11">
    <source>
        <dbReference type="Proteomes" id="UP001162889"/>
    </source>
</evidence>
<sequence>MLKLKYSFQPVTLRESKGYNRHLFAGDGVRQGHLIYAAKMTHIQQASHEKIKVLDGIVPQELYQELINVSHSIEWKYWWTTDSNTAMRYWHHEVGHGGKENAEDVSDRVERHPIAAFHLYQTWLATHIVPHGARVLRFYLNAHTYGTDGWPHVDSSRPNELTTVLYLNEEWYPEWGGETVIFNKAGDIAAASMPRRNRLLTFPSHWLHAPRPLHKAFGGLRVVLVVKFALPTEAWDDIARNAGIAELVRFLDNSGSGAVTHSGRSLLTHLVGTCRILQSRNADEDVCRAGLFHSIYGAPITHCTLALDRIAVREQIGERAERLAWLFCVLDRPRCWSESGPLLPLAQGGSIEVSAREIADLRLIEQANLDERGTHRRRTPEIAV</sequence>
<keyword evidence="3" id="KW-0847">Vitamin C</keyword>
<proteinExistence type="predicted"/>
<dbReference type="InterPro" id="IPR006620">
    <property type="entry name" value="Pro_4_hyd_alph"/>
</dbReference>
<keyword evidence="5" id="KW-0560">Oxidoreductase</keyword>
<gene>
    <name evidence="8" type="ORF">KVP70_06685</name>
    <name evidence="9" type="ORF">L1274_002383</name>
</gene>
<evidence type="ECO:0000256" key="3">
    <source>
        <dbReference type="ARBA" id="ARBA00022896"/>
    </source>
</evidence>
<accession>A0AA41HAI1</accession>
<dbReference type="PANTHER" id="PTHR37391:SF2">
    <property type="entry name" value="E3 UBIQUITIN-PROTEIN LIGASE"/>
    <property type="match status" value="1"/>
</dbReference>
<name>A0AA41HAI1_9BURK</name>
<dbReference type="SMART" id="SM00702">
    <property type="entry name" value="P4Hc"/>
    <property type="match status" value="1"/>
</dbReference>
<keyword evidence="11" id="KW-1185">Reference proteome</keyword>
<evidence type="ECO:0000313" key="10">
    <source>
        <dbReference type="Proteomes" id="UP001155901"/>
    </source>
</evidence>
<reference evidence="9" key="2">
    <citation type="submission" date="2022-03" db="EMBL/GenBank/DDBJ databases">
        <title>Genome Encyclopedia of Bacteria and Archaea VI: Functional Genomics of Type Strains.</title>
        <authorList>
            <person name="Whitman W."/>
        </authorList>
    </citation>
    <scope>NUCLEOTIDE SEQUENCE</scope>
    <source>
        <strain evidence="9">HSC-15S17</strain>
    </source>
</reference>
<comment type="caution">
    <text evidence="8">The sequence shown here is derived from an EMBL/GenBank/DDBJ whole genome shotgun (WGS) entry which is preliminary data.</text>
</comment>
<dbReference type="GO" id="GO:0031418">
    <property type="term" value="F:L-ascorbic acid binding"/>
    <property type="evidence" value="ECO:0007669"/>
    <property type="project" value="UniProtKB-KW"/>
</dbReference>
<comment type="cofactor">
    <cofactor evidence="1">
        <name>L-ascorbate</name>
        <dbReference type="ChEBI" id="CHEBI:38290"/>
    </cofactor>
</comment>
<dbReference type="Proteomes" id="UP001155901">
    <property type="component" value="Unassembled WGS sequence"/>
</dbReference>
<dbReference type="GO" id="GO:0051213">
    <property type="term" value="F:dioxygenase activity"/>
    <property type="evidence" value="ECO:0007669"/>
    <property type="project" value="UniProtKB-KW"/>
</dbReference>
<dbReference type="EMBL" id="JAHTGR010000003">
    <property type="protein sequence ID" value="MBV6320616.1"/>
    <property type="molecule type" value="Genomic_DNA"/>
</dbReference>
<dbReference type="PANTHER" id="PTHR37391">
    <property type="entry name" value="E3 UBIQUITIN-PROTEIN LIGASE"/>
    <property type="match status" value="1"/>
</dbReference>
<dbReference type="Proteomes" id="UP001162889">
    <property type="component" value="Unassembled WGS sequence"/>
</dbReference>
<keyword evidence="4" id="KW-0223">Dioxygenase</keyword>
<dbReference type="GO" id="GO:0005506">
    <property type="term" value="F:iron ion binding"/>
    <property type="evidence" value="ECO:0007669"/>
    <property type="project" value="InterPro"/>
</dbReference>
<evidence type="ECO:0000313" key="9">
    <source>
        <dbReference type="EMBL" id="MCP2008675.1"/>
    </source>
</evidence>